<evidence type="ECO:0000259" key="4">
    <source>
        <dbReference type="Pfam" id="PF01764"/>
    </source>
</evidence>
<sequence>MKSLFLLFVSAFLHVICASALPEQRADLHDGAKCQDSRNVSKELFSSLEELSRIVDIAYCVGTTGVYKPFQCLGRCHEFPGFELLTTFNTGPLLSDSCGFLVLSHPPWPKRIIIGFRGTYSITNTIVDLSAIPQVYIPYPAPNPSDPSQHTCNNCSVHAGFMASWQSARITLVDPLKKALVKYPDYQLVLVGHSLGGAVAALAGLEFQVRGWQPQVTTFGEPMIGNEGLAEYFDEVFRLKDTSSSSPSFSASLNQGYTNDDILIHKGNKTSSYHRVTHINDPVPLLPLAEWGYKPHAGEIYISKSSVPPNTTDLRHCMGVADPMCIAGSNVTDKDLLLLSLSSSAAALDSIELWDSQVAAGDNAVNKEGGQDDTGQQRPLLISGIKNQPSMEEDSAQLNPVPHRLRLWELLFAHRNYFNHLGVCLPSPSWGNDPKGGKGGHGSWKWPWKWPWKWKWRWP</sequence>
<dbReference type="STRING" id="1447875.A0A2B7WRU0"/>
<organism evidence="5 6">
    <name type="scientific">Helicocarpus griseus UAMH5409</name>
    <dbReference type="NCBI Taxonomy" id="1447875"/>
    <lineage>
        <taxon>Eukaryota</taxon>
        <taxon>Fungi</taxon>
        <taxon>Dikarya</taxon>
        <taxon>Ascomycota</taxon>
        <taxon>Pezizomycotina</taxon>
        <taxon>Eurotiomycetes</taxon>
        <taxon>Eurotiomycetidae</taxon>
        <taxon>Onygenales</taxon>
        <taxon>Ajellomycetaceae</taxon>
        <taxon>Helicocarpus</taxon>
    </lineage>
</organism>
<evidence type="ECO:0000256" key="3">
    <source>
        <dbReference type="SAM" id="SignalP"/>
    </source>
</evidence>
<dbReference type="InterPro" id="IPR051299">
    <property type="entry name" value="AB_hydrolase_lip/est"/>
</dbReference>
<dbReference type="GO" id="GO:0016787">
    <property type="term" value="F:hydrolase activity"/>
    <property type="evidence" value="ECO:0007669"/>
    <property type="project" value="UniProtKB-KW"/>
</dbReference>
<dbReference type="OrthoDB" id="406844at2759"/>
<evidence type="ECO:0000313" key="6">
    <source>
        <dbReference type="Proteomes" id="UP000223968"/>
    </source>
</evidence>
<evidence type="ECO:0000256" key="2">
    <source>
        <dbReference type="ARBA" id="ARBA00022801"/>
    </source>
</evidence>
<feature type="signal peptide" evidence="3">
    <location>
        <begin position="1"/>
        <end position="20"/>
    </location>
</feature>
<keyword evidence="2" id="KW-0378">Hydrolase</keyword>
<comment type="caution">
    <text evidence="5">The sequence shown here is derived from an EMBL/GenBank/DDBJ whole genome shotgun (WGS) entry which is preliminary data.</text>
</comment>
<dbReference type="CDD" id="cd00519">
    <property type="entry name" value="Lipase_3"/>
    <property type="match status" value="1"/>
</dbReference>
<accession>A0A2B7WRU0</accession>
<proteinExistence type="predicted"/>
<feature type="chain" id="PRO_5013197017" description="Fungal lipase-type domain-containing protein" evidence="3">
    <location>
        <begin position="21"/>
        <end position="459"/>
    </location>
</feature>
<dbReference type="AlphaFoldDB" id="A0A2B7WRU0"/>
<dbReference type="EMBL" id="PDNB01000206">
    <property type="protein sequence ID" value="PGG99306.1"/>
    <property type="molecule type" value="Genomic_DNA"/>
</dbReference>
<dbReference type="Pfam" id="PF01764">
    <property type="entry name" value="Lipase_3"/>
    <property type="match status" value="1"/>
</dbReference>
<feature type="domain" description="Fungal lipase-type" evidence="4">
    <location>
        <begin position="114"/>
        <end position="289"/>
    </location>
</feature>
<evidence type="ECO:0000256" key="1">
    <source>
        <dbReference type="ARBA" id="ARBA00022729"/>
    </source>
</evidence>
<keyword evidence="1 3" id="KW-0732">Signal</keyword>
<dbReference type="PANTHER" id="PTHR46640:SF1">
    <property type="entry name" value="FUNGAL LIPASE-LIKE DOMAIN-CONTAINING PROTEIN-RELATED"/>
    <property type="match status" value="1"/>
</dbReference>
<protein>
    <recommendedName>
        <fullName evidence="4">Fungal lipase-type domain-containing protein</fullName>
    </recommendedName>
</protein>
<dbReference type="Proteomes" id="UP000223968">
    <property type="component" value="Unassembled WGS sequence"/>
</dbReference>
<gene>
    <name evidence="5" type="ORF">AJ79_08573</name>
</gene>
<dbReference type="GO" id="GO:0006629">
    <property type="term" value="P:lipid metabolic process"/>
    <property type="evidence" value="ECO:0007669"/>
    <property type="project" value="InterPro"/>
</dbReference>
<dbReference type="PANTHER" id="PTHR46640">
    <property type="entry name" value="TRIACYLGLYCEROL LIPASE, PUTATIVE (AFU_ORTHOLOGUE AFUA_6G06510)-RELATED"/>
    <property type="match status" value="1"/>
</dbReference>
<keyword evidence="6" id="KW-1185">Reference proteome</keyword>
<dbReference type="InterPro" id="IPR029058">
    <property type="entry name" value="AB_hydrolase_fold"/>
</dbReference>
<dbReference type="Gene3D" id="3.40.50.1820">
    <property type="entry name" value="alpha/beta hydrolase"/>
    <property type="match status" value="1"/>
</dbReference>
<reference evidence="5 6" key="1">
    <citation type="submission" date="2017-10" db="EMBL/GenBank/DDBJ databases">
        <title>Comparative genomics in systemic dimorphic fungi from Ajellomycetaceae.</title>
        <authorList>
            <person name="Munoz J.F."/>
            <person name="Mcewen J.G."/>
            <person name="Clay O.K."/>
            <person name="Cuomo C.A."/>
        </authorList>
    </citation>
    <scope>NUCLEOTIDE SEQUENCE [LARGE SCALE GENOMIC DNA]</scope>
    <source>
        <strain evidence="5 6">UAMH5409</strain>
    </source>
</reference>
<name>A0A2B7WRU0_9EURO</name>
<evidence type="ECO:0000313" key="5">
    <source>
        <dbReference type="EMBL" id="PGG99306.1"/>
    </source>
</evidence>
<dbReference type="SUPFAM" id="SSF53474">
    <property type="entry name" value="alpha/beta-Hydrolases"/>
    <property type="match status" value="1"/>
</dbReference>
<dbReference type="InterPro" id="IPR002921">
    <property type="entry name" value="Fungal_lipase-type"/>
</dbReference>